<sequence>MYIRRRVVGRQDLPVHAEIGDVVDPVVRQPAPPLLHRGGRLLHLAEVAAEGELPLVVEALLAREDQHGVAVHRRLDRPHRLRRERAGEVEALRARGEHRGQGRQAQSPATPGFRRRSGRADPPVGHRRSSSPTRAPGPLARGPGPIPTGMAAVPAEGHKRPARARIPRALVPPRTRRYVTGAMADPRPPA</sequence>
<dbReference type="EMBL" id="BMKS01000018">
    <property type="protein sequence ID" value="GGG48564.1"/>
    <property type="molecule type" value="Genomic_DNA"/>
</dbReference>
<keyword evidence="3" id="KW-1185">Reference proteome</keyword>
<reference evidence="2 3" key="1">
    <citation type="journal article" date="2014" name="Int. J. Syst. Evol. Microbiol.">
        <title>Complete genome sequence of Corynebacterium casei LMG S-19264T (=DSM 44701T), isolated from a smear-ripened cheese.</title>
        <authorList>
            <consortium name="US DOE Joint Genome Institute (JGI-PGF)"/>
            <person name="Walter F."/>
            <person name="Albersmeier A."/>
            <person name="Kalinowski J."/>
            <person name="Ruckert C."/>
        </authorList>
    </citation>
    <scope>NUCLEOTIDE SEQUENCE [LARGE SCALE GENOMIC DNA]</scope>
    <source>
        <strain evidence="2 3">CGMCC 1.16330</strain>
    </source>
</reference>
<feature type="region of interest" description="Disordered" evidence="1">
    <location>
        <begin position="86"/>
        <end position="190"/>
    </location>
</feature>
<evidence type="ECO:0000256" key="1">
    <source>
        <dbReference type="SAM" id="MobiDB-lite"/>
    </source>
</evidence>
<evidence type="ECO:0000313" key="3">
    <source>
        <dbReference type="Proteomes" id="UP000597507"/>
    </source>
</evidence>
<proteinExistence type="predicted"/>
<evidence type="ECO:0000313" key="2">
    <source>
        <dbReference type="EMBL" id="GGG48564.1"/>
    </source>
</evidence>
<accession>A0A8J2ZEI0</accession>
<dbReference type="Proteomes" id="UP000597507">
    <property type="component" value="Unassembled WGS sequence"/>
</dbReference>
<name>A0A8J2ZEI0_9PROT</name>
<feature type="compositionally biased region" description="Basic and acidic residues" evidence="1">
    <location>
        <begin position="86"/>
        <end position="100"/>
    </location>
</feature>
<organism evidence="2 3">
    <name type="scientific">Caldovatus sediminis</name>
    <dbReference type="NCBI Taxonomy" id="2041189"/>
    <lineage>
        <taxon>Bacteria</taxon>
        <taxon>Pseudomonadati</taxon>
        <taxon>Pseudomonadota</taxon>
        <taxon>Alphaproteobacteria</taxon>
        <taxon>Acetobacterales</taxon>
        <taxon>Roseomonadaceae</taxon>
        <taxon>Caldovatus</taxon>
    </lineage>
</organism>
<dbReference type="AlphaFoldDB" id="A0A8J2ZEI0"/>
<gene>
    <name evidence="2" type="ORF">GCM10010964_39890</name>
</gene>
<protein>
    <submittedName>
        <fullName evidence="2">Uncharacterized protein</fullName>
    </submittedName>
</protein>
<comment type="caution">
    <text evidence="2">The sequence shown here is derived from an EMBL/GenBank/DDBJ whole genome shotgun (WGS) entry which is preliminary data.</text>
</comment>
<feature type="compositionally biased region" description="Low complexity" evidence="1">
    <location>
        <begin position="132"/>
        <end position="143"/>
    </location>
</feature>